<organism evidence="1 2">
    <name type="scientific">Paraburkholderia fungorum</name>
    <dbReference type="NCBI Taxonomy" id="134537"/>
    <lineage>
        <taxon>Bacteria</taxon>
        <taxon>Pseudomonadati</taxon>
        <taxon>Pseudomonadota</taxon>
        <taxon>Betaproteobacteria</taxon>
        <taxon>Burkholderiales</taxon>
        <taxon>Burkholderiaceae</taxon>
        <taxon>Paraburkholderia</taxon>
    </lineage>
</organism>
<protein>
    <submittedName>
        <fullName evidence="1">Uncharacterized protein</fullName>
    </submittedName>
</protein>
<dbReference type="RefSeq" id="WP_120347641.1">
    <property type="nucleotide sequence ID" value="NZ_MCAS01000037.1"/>
</dbReference>
<name>A0A420FUT9_9BURK</name>
<accession>A0A420FUT9</accession>
<dbReference type="OrthoDB" id="9128754at2"/>
<evidence type="ECO:0000313" key="1">
    <source>
        <dbReference type="EMBL" id="RKF36727.1"/>
    </source>
</evidence>
<dbReference type="EMBL" id="MCAS01000037">
    <property type="protein sequence ID" value="RKF36727.1"/>
    <property type="molecule type" value="Genomic_DNA"/>
</dbReference>
<dbReference type="Proteomes" id="UP000283709">
    <property type="component" value="Unassembled WGS sequence"/>
</dbReference>
<comment type="caution">
    <text evidence="1">The sequence shown here is derived from an EMBL/GenBank/DDBJ whole genome shotgun (WGS) entry which is preliminary data.</text>
</comment>
<reference evidence="1 2" key="1">
    <citation type="submission" date="2016-07" db="EMBL/GenBank/DDBJ databases">
        <title>Genome analysis of Burkholderia fungorum ES3-20.</title>
        <authorList>
            <person name="Xu D."/>
            <person name="Yao R."/>
            <person name="Zheng S."/>
        </authorList>
    </citation>
    <scope>NUCLEOTIDE SEQUENCE [LARGE SCALE GENOMIC DNA]</scope>
    <source>
        <strain evidence="1 2">ES3-20</strain>
    </source>
</reference>
<gene>
    <name evidence="1" type="ORF">BCY88_35420</name>
</gene>
<sequence length="139" mass="15553">MERERAVNPMAPNATPLDESFIKQEMAFGLEAEAKVSELVVSLYQQKLTYGEFAQRRYAIGKEAVTAGRQYQEARMLQDQARQLQAQQLANQQFANSINAWANYMQAVNARQPQTVHLTSPSVHCTSTSLGNTVNTNCN</sequence>
<proteinExistence type="predicted"/>
<dbReference type="AlphaFoldDB" id="A0A420FUT9"/>
<evidence type="ECO:0000313" key="2">
    <source>
        <dbReference type="Proteomes" id="UP000283709"/>
    </source>
</evidence>